<dbReference type="InterPro" id="IPR056016">
    <property type="entry name" value="DUF7595"/>
</dbReference>
<name>A0ABC8YK87_9POAL</name>
<dbReference type="EMBL" id="OZ075126">
    <property type="protein sequence ID" value="CAL4944651.1"/>
    <property type="molecule type" value="Genomic_DNA"/>
</dbReference>
<sequence>MSSPKRRRVGPLPSPRDGGSGGQLPNNSDPPFIPADLVVEILARSDTKTVVRGAATCKHVRRAIAGPDFLRRVALAPRAAGGGFDPGLLLGASCAFEQGGYSGDAFFQEQRRPFTFDADELYLYEPMVSRGCLAVLHHRGRMSADVRVVNCLTGQQTRVKSQGTATSSFYPRALLAVGDGGRSFQLLVAGKDLTTRIFSSEHGRWGDRVQTRLDPPAPKFLRTLPNRLSPPCVIGDTVHWLCKEKGIVALNVGAALATVIELPPKCFTQVKSCPKGMDKGLLACTADGRLSLLVAEAQVISMWTLSAASWSRQVVIHRHAIGGGAAGPGVAVRFLPFGERSGTVMLQMEEVGLVQLDLGSREARVLSDKFKEIGTPTYTRLQLCLHETDFTTSVESITKNMKLF</sequence>
<dbReference type="PANTHER" id="PTHR35828:SF3">
    <property type="entry name" value="OS03G0775900 PROTEIN"/>
    <property type="match status" value="1"/>
</dbReference>
<evidence type="ECO:0000259" key="2">
    <source>
        <dbReference type="Pfam" id="PF24523"/>
    </source>
</evidence>
<keyword evidence="4" id="KW-1185">Reference proteome</keyword>
<reference evidence="4" key="1">
    <citation type="submission" date="2024-06" db="EMBL/GenBank/DDBJ databases">
        <authorList>
            <person name="Ryan C."/>
        </authorList>
    </citation>
    <scope>NUCLEOTIDE SEQUENCE [LARGE SCALE GENOMIC DNA]</scope>
</reference>
<reference evidence="3 4" key="2">
    <citation type="submission" date="2024-10" db="EMBL/GenBank/DDBJ databases">
        <authorList>
            <person name="Ryan C."/>
        </authorList>
    </citation>
    <scope>NUCLEOTIDE SEQUENCE [LARGE SCALE GENOMIC DNA]</scope>
</reference>
<dbReference type="SUPFAM" id="SSF81383">
    <property type="entry name" value="F-box domain"/>
    <property type="match status" value="1"/>
</dbReference>
<evidence type="ECO:0000313" key="3">
    <source>
        <dbReference type="EMBL" id="CAL4944651.1"/>
    </source>
</evidence>
<feature type="domain" description="DUF7595" evidence="2">
    <location>
        <begin position="112"/>
        <end position="394"/>
    </location>
</feature>
<feature type="region of interest" description="Disordered" evidence="1">
    <location>
        <begin position="1"/>
        <end position="30"/>
    </location>
</feature>
<accession>A0ABC8YK87</accession>
<evidence type="ECO:0000256" key="1">
    <source>
        <dbReference type="SAM" id="MobiDB-lite"/>
    </source>
</evidence>
<dbReference type="Pfam" id="PF24523">
    <property type="entry name" value="DUF7595"/>
    <property type="match status" value="1"/>
</dbReference>
<gene>
    <name evidence="3" type="ORF">URODEC1_LOCUS34956</name>
</gene>
<evidence type="ECO:0000313" key="4">
    <source>
        <dbReference type="Proteomes" id="UP001497457"/>
    </source>
</evidence>
<proteinExistence type="predicted"/>
<dbReference type="AlphaFoldDB" id="A0ABC8YK87"/>
<protein>
    <recommendedName>
        <fullName evidence="2">DUF7595 domain-containing protein</fullName>
    </recommendedName>
</protein>
<dbReference type="PANTHER" id="PTHR35828">
    <property type="entry name" value="OS08G0203800 PROTEIN-RELATED"/>
    <property type="match status" value="1"/>
</dbReference>
<dbReference type="Proteomes" id="UP001497457">
    <property type="component" value="Chromosome 16b"/>
</dbReference>
<organism evidence="3 4">
    <name type="scientific">Urochloa decumbens</name>
    <dbReference type="NCBI Taxonomy" id="240449"/>
    <lineage>
        <taxon>Eukaryota</taxon>
        <taxon>Viridiplantae</taxon>
        <taxon>Streptophyta</taxon>
        <taxon>Embryophyta</taxon>
        <taxon>Tracheophyta</taxon>
        <taxon>Spermatophyta</taxon>
        <taxon>Magnoliopsida</taxon>
        <taxon>Liliopsida</taxon>
        <taxon>Poales</taxon>
        <taxon>Poaceae</taxon>
        <taxon>PACMAD clade</taxon>
        <taxon>Panicoideae</taxon>
        <taxon>Panicodae</taxon>
        <taxon>Paniceae</taxon>
        <taxon>Melinidinae</taxon>
        <taxon>Urochloa</taxon>
    </lineage>
</organism>
<dbReference type="InterPro" id="IPR036047">
    <property type="entry name" value="F-box-like_dom_sf"/>
</dbReference>